<accession>A0A3M7Q498</accession>
<organism evidence="1 2">
    <name type="scientific">Brachionus plicatilis</name>
    <name type="common">Marine rotifer</name>
    <name type="synonym">Brachionus muelleri</name>
    <dbReference type="NCBI Taxonomy" id="10195"/>
    <lineage>
        <taxon>Eukaryota</taxon>
        <taxon>Metazoa</taxon>
        <taxon>Spiralia</taxon>
        <taxon>Gnathifera</taxon>
        <taxon>Rotifera</taxon>
        <taxon>Eurotatoria</taxon>
        <taxon>Monogononta</taxon>
        <taxon>Pseudotrocha</taxon>
        <taxon>Ploima</taxon>
        <taxon>Brachionidae</taxon>
        <taxon>Brachionus</taxon>
    </lineage>
</organism>
<sequence>MELKKLCLFRNCFEKSESEKLDKSKLEISGPFNFSHVTKITAEDLMNGNLTNVPKEWYKSVHLISR</sequence>
<proteinExistence type="predicted"/>
<name>A0A3M7Q498_BRAPC</name>
<gene>
    <name evidence="1" type="ORF">BpHYR1_011767</name>
</gene>
<keyword evidence="2" id="KW-1185">Reference proteome</keyword>
<dbReference type="InterPro" id="IPR036936">
    <property type="entry name" value="CRIB_dom_sf"/>
</dbReference>
<dbReference type="Gene3D" id="3.90.810.10">
    <property type="entry name" value="CRIB domain"/>
    <property type="match status" value="1"/>
</dbReference>
<dbReference type="OrthoDB" id="10425324at2759"/>
<dbReference type="Proteomes" id="UP000276133">
    <property type="component" value="Unassembled WGS sequence"/>
</dbReference>
<dbReference type="AlphaFoldDB" id="A0A3M7Q498"/>
<dbReference type="EMBL" id="REGN01007440">
    <property type="protein sequence ID" value="RNA06286.1"/>
    <property type="molecule type" value="Genomic_DNA"/>
</dbReference>
<evidence type="ECO:0000313" key="1">
    <source>
        <dbReference type="EMBL" id="RNA06286.1"/>
    </source>
</evidence>
<evidence type="ECO:0000313" key="2">
    <source>
        <dbReference type="Proteomes" id="UP000276133"/>
    </source>
</evidence>
<reference evidence="1 2" key="1">
    <citation type="journal article" date="2018" name="Sci. Rep.">
        <title>Genomic signatures of local adaptation to the degree of environmental predictability in rotifers.</title>
        <authorList>
            <person name="Franch-Gras L."/>
            <person name="Hahn C."/>
            <person name="Garcia-Roger E.M."/>
            <person name="Carmona M.J."/>
            <person name="Serra M."/>
            <person name="Gomez A."/>
        </authorList>
    </citation>
    <scope>NUCLEOTIDE SEQUENCE [LARGE SCALE GENOMIC DNA]</scope>
    <source>
        <strain evidence="1">HYR1</strain>
    </source>
</reference>
<comment type="caution">
    <text evidence="1">The sequence shown here is derived from an EMBL/GenBank/DDBJ whole genome shotgun (WGS) entry which is preliminary data.</text>
</comment>
<protein>
    <submittedName>
        <fullName evidence="1">Uncharacterized protein</fullName>
    </submittedName>
</protein>